<gene>
    <name evidence="3" type="ORF">BOH66_10840</name>
</gene>
<feature type="chain" id="PRO_5012501430" description="PKD domain-containing protein" evidence="2">
    <location>
        <begin position="18"/>
        <end position="250"/>
    </location>
</feature>
<evidence type="ECO:0000256" key="2">
    <source>
        <dbReference type="SAM" id="SignalP"/>
    </source>
</evidence>
<feature type="signal peptide" evidence="2">
    <location>
        <begin position="1"/>
        <end position="17"/>
    </location>
</feature>
<organism evidence="3 4">
    <name type="scientific">Microbacterium aurum</name>
    <dbReference type="NCBI Taxonomy" id="36805"/>
    <lineage>
        <taxon>Bacteria</taxon>
        <taxon>Bacillati</taxon>
        <taxon>Actinomycetota</taxon>
        <taxon>Actinomycetes</taxon>
        <taxon>Micrococcales</taxon>
        <taxon>Microbacteriaceae</taxon>
        <taxon>Microbacterium</taxon>
    </lineage>
</organism>
<evidence type="ECO:0008006" key="5">
    <source>
        <dbReference type="Google" id="ProtNLM"/>
    </source>
</evidence>
<protein>
    <recommendedName>
        <fullName evidence="5">PKD domain-containing protein</fullName>
    </recommendedName>
</protein>
<feature type="region of interest" description="Disordered" evidence="1">
    <location>
        <begin position="36"/>
        <end position="67"/>
    </location>
</feature>
<accession>A0A1P8UCJ2</accession>
<dbReference type="KEGG" id="maur:BOH66_10840"/>
<reference evidence="3 4" key="1">
    <citation type="submission" date="2016-12" db="EMBL/GenBank/DDBJ databases">
        <title>Complete genome sequence of Microbacterium aurum KACC 15219.</title>
        <authorList>
            <person name="Jung Y."/>
            <person name="Shin J.-H."/>
            <person name="Lee Y.-J."/>
            <person name="Yi H."/>
            <person name="Bahn Y.-S."/>
            <person name="Kim J.F."/>
            <person name="Lee D.-W."/>
        </authorList>
    </citation>
    <scope>NUCLEOTIDE SEQUENCE [LARGE SCALE GENOMIC DNA]</scope>
    <source>
        <strain evidence="3 4">KACC 15219</strain>
    </source>
</reference>
<dbReference type="Proteomes" id="UP000187185">
    <property type="component" value="Chromosome"/>
</dbReference>
<dbReference type="STRING" id="36805.BOH66_10840"/>
<keyword evidence="4" id="KW-1185">Reference proteome</keyword>
<evidence type="ECO:0000256" key="1">
    <source>
        <dbReference type="SAM" id="MobiDB-lite"/>
    </source>
</evidence>
<sequence>MLVLVVLVAGLSTAASAQSPCDYMIENCNTKSTGASVEVSGTIPGGRDTTGGGGERGGNARDPGAAAPDADDECVGALCYRIPITYEVGILRPTLTDVASFAPADLGLTDEPDGVGIVGMPVNFVVTATSHEQTGELFDLPVTVRFTPDSVVFVYGDGATRTAADGGRSLSALGLPQFSATPTSHAYAARGTYTASALVRYAAEVDFGSGWVPVPGLLAIPTANATIDVLEARTALVDRTCIEDPAGVGC</sequence>
<keyword evidence="2" id="KW-0732">Signal</keyword>
<feature type="compositionally biased region" description="Gly residues" evidence="1">
    <location>
        <begin position="48"/>
        <end position="57"/>
    </location>
</feature>
<dbReference type="AlphaFoldDB" id="A0A1P8UCJ2"/>
<evidence type="ECO:0000313" key="4">
    <source>
        <dbReference type="Proteomes" id="UP000187185"/>
    </source>
</evidence>
<dbReference type="EMBL" id="CP018762">
    <property type="protein sequence ID" value="APZ35867.1"/>
    <property type="molecule type" value="Genomic_DNA"/>
</dbReference>
<proteinExistence type="predicted"/>
<evidence type="ECO:0000313" key="3">
    <source>
        <dbReference type="EMBL" id="APZ35867.1"/>
    </source>
</evidence>
<name>A0A1P8UCJ2_9MICO</name>